<dbReference type="SMART" id="SM00079">
    <property type="entry name" value="PBPe"/>
    <property type="match status" value="1"/>
</dbReference>
<organism evidence="12 14">
    <name type="scientific">Trichococcus ilyis</name>
    <dbReference type="NCBI Taxonomy" id="640938"/>
    <lineage>
        <taxon>Bacteria</taxon>
        <taxon>Bacillati</taxon>
        <taxon>Bacillota</taxon>
        <taxon>Bacilli</taxon>
        <taxon>Lactobacillales</taxon>
        <taxon>Carnobacteriaceae</taxon>
        <taxon>Trichococcus</taxon>
    </lineage>
</organism>
<keyword evidence="5 10" id="KW-0732">Signal</keyword>
<dbReference type="CDD" id="cd13619">
    <property type="entry name" value="PBP2_GlnP"/>
    <property type="match status" value="2"/>
</dbReference>
<evidence type="ECO:0000313" key="14">
    <source>
        <dbReference type="Proteomes" id="UP000076878"/>
    </source>
</evidence>
<comment type="similarity">
    <text evidence="9">Belongs to the binding-protein-dependent transport system permease family.</text>
</comment>
<evidence type="ECO:0000256" key="5">
    <source>
        <dbReference type="ARBA" id="ARBA00022729"/>
    </source>
</evidence>
<keyword evidence="2 9" id="KW-0813">Transport</keyword>
<dbReference type="RefSeq" id="WP_068621377.1">
    <property type="nucleotide sequence ID" value="NZ_FJNB01000003.1"/>
</dbReference>
<evidence type="ECO:0000256" key="8">
    <source>
        <dbReference type="ARBA" id="ARBA00023136"/>
    </source>
</evidence>
<dbReference type="GO" id="GO:0015276">
    <property type="term" value="F:ligand-gated monoatomic ion channel activity"/>
    <property type="evidence" value="ECO:0007669"/>
    <property type="project" value="InterPro"/>
</dbReference>
<dbReference type="SUPFAM" id="SSF161098">
    <property type="entry name" value="MetI-like"/>
    <property type="match status" value="1"/>
</dbReference>
<evidence type="ECO:0000313" key="15">
    <source>
        <dbReference type="Proteomes" id="UP000199280"/>
    </source>
</evidence>
<evidence type="ECO:0000256" key="6">
    <source>
        <dbReference type="ARBA" id="ARBA00022970"/>
    </source>
</evidence>
<feature type="signal peptide" evidence="10">
    <location>
        <begin position="1"/>
        <end position="25"/>
    </location>
</feature>
<evidence type="ECO:0000313" key="12">
    <source>
        <dbReference type="EMBL" id="CZQ87048.1"/>
    </source>
</evidence>
<proteinExistence type="inferred from homology"/>
<dbReference type="InterPro" id="IPR000515">
    <property type="entry name" value="MetI-like"/>
</dbReference>
<dbReference type="NCBIfam" id="TIGR01726">
    <property type="entry name" value="HEQRo_perm_3TM"/>
    <property type="match status" value="1"/>
</dbReference>
<keyword evidence="6" id="KW-0029">Amino-acid transport</keyword>
<comment type="subcellular location">
    <subcellularLocation>
        <location evidence="1 9">Cell membrane</location>
        <topology evidence="1 9">Multi-pass membrane protein</topology>
    </subcellularLocation>
</comment>
<evidence type="ECO:0000256" key="4">
    <source>
        <dbReference type="ARBA" id="ARBA00022692"/>
    </source>
</evidence>
<dbReference type="STRING" id="640938.TR210_573"/>
<keyword evidence="4 9" id="KW-0812">Transmembrane</keyword>
<name>A0A143YHC5_9LACT</name>
<dbReference type="Gene3D" id="3.40.190.10">
    <property type="entry name" value="Periplasmic binding protein-like II"/>
    <property type="match status" value="4"/>
</dbReference>
<dbReference type="OrthoDB" id="9774451at2"/>
<dbReference type="SMART" id="SM00062">
    <property type="entry name" value="PBPb"/>
    <property type="match status" value="2"/>
</dbReference>
<evidence type="ECO:0000256" key="2">
    <source>
        <dbReference type="ARBA" id="ARBA00022448"/>
    </source>
</evidence>
<dbReference type="AlphaFoldDB" id="A0A143YHC5"/>
<keyword evidence="7 9" id="KW-1133">Transmembrane helix</keyword>
<evidence type="ECO:0000256" key="9">
    <source>
        <dbReference type="RuleBase" id="RU363032"/>
    </source>
</evidence>
<dbReference type="PROSITE" id="PS50928">
    <property type="entry name" value="ABC_TM1"/>
    <property type="match status" value="1"/>
</dbReference>
<gene>
    <name evidence="13" type="ORF">SAMN05216375_10249</name>
    <name evidence="12" type="ORF">TR210_573</name>
</gene>
<dbReference type="SUPFAM" id="SSF53850">
    <property type="entry name" value="Periplasmic binding protein-like II"/>
    <property type="match status" value="2"/>
</dbReference>
<dbReference type="EMBL" id="FJNB01000003">
    <property type="protein sequence ID" value="CZQ87048.1"/>
    <property type="molecule type" value="Genomic_DNA"/>
</dbReference>
<dbReference type="Proteomes" id="UP000076878">
    <property type="component" value="Unassembled WGS sequence"/>
</dbReference>
<reference evidence="13 15" key="2">
    <citation type="submission" date="2016-10" db="EMBL/GenBank/DDBJ databases">
        <authorList>
            <person name="Varghese N."/>
            <person name="Submissions S."/>
        </authorList>
    </citation>
    <scope>NUCLEOTIDE SEQUENCE [LARGE SCALE GENOMIC DNA]</scope>
    <source>
        <strain evidence="13 15">DSM 22150</strain>
    </source>
</reference>
<evidence type="ECO:0000256" key="10">
    <source>
        <dbReference type="SAM" id="SignalP"/>
    </source>
</evidence>
<accession>A0A143YHC5</accession>
<sequence length="717" mass="77400">MLSKKLRLKLPMLFMALGFFIFGSAQQEVAAAAETQKFVIATDTTFAPFEFQDANGEFVGIDMELIQAIAEDQGFEVEIRPLGFNAALQALETKQVDGVIAGMSITDERKQTFDFSEPYFESGVVMAVASDSDISSYEDLKGQNVAVKTGTEGATFAESIKDEYGFTTTVFEDSANMYQDVLSGNSAAAFEDYPVMAYAIEDQGLALKLATDKEAGSSYGFAVAKDTNPELLEMFNAGLANLKANGTYQAIQEKYLGVSADTSLDVPAQNGKTFVIATDTTFAPFEFQDANGNYVGIDMDLIRAIAKDQGFGIEIRPLGFNAALQALEAKQVDAVIAGMSITDERKQTFDFSEPYFESGVVMAVAADSNIDSYDDLKGQTVAVKTGTEGAAFAESIKDEYGFKLATFDDSANMYQDVIAGNSVAAFEDYPVMAYAIEGQGIALKLATEKEAGGSYGIAVAKDTNAELLNMINTGLANLQADGTYEEILNNYLGSDTEASNTSFFGLIQENWKTLMSGLGRTILITFASIVIALALGIVIGLFSVSPNKALNWIATIYVDIMRGVPLIVLAFFVYFSIPQLMNIRMSSTVAGIITLSLNAAAYLAEIFRGGIKAVDVGQMEAGRSLGLTYQTTMNKIILPQAIRIMIPSFINQFVITLKDTSILSIIGLVELTQTGKIIIARTYASGNMWMIIGLMYIIVITILTKISKNLEGRLKNG</sequence>
<dbReference type="InterPro" id="IPR001638">
    <property type="entry name" value="Solute-binding_3/MltF_N"/>
</dbReference>
<evidence type="ECO:0000256" key="1">
    <source>
        <dbReference type="ARBA" id="ARBA00004651"/>
    </source>
</evidence>
<dbReference type="PANTHER" id="PTHR35936">
    <property type="entry name" value="MEMBRANE-BOUND LYTIC MUREIN TRANSGLYCOSYLASE F"/>
    <property type="match status" value="1"/>
</dbReference>
<dbReference type="Gene3D" id="1.10.3720.10">
    <property type="entry name" value="MetI-like"/>
    <property type="match status" value="1"/>
</dbReference>
<dbReference type="Pfam" id="PF00497">
    <property type="entry name" value="SBP_bac_3"/>
    <property type="match status" value="2"/>
</dbReference>
<dbReference type="InterPro" id="IPR001320">
    <property type="entry name" value="Iontro_rcpt_C"/>
</dbReference>
<dbReference type="GO" id="GO:0006865">
    <property type="term" value="P:amino acid transport"/>
    <property type="evidence" value="ECO:0007669"/>
    <property type="project" value="UniProtKB-KW"/>
</dbReference>
<feature type="transmembrane region" description="Helical" evidence="9">
    <location>
        <begin position="522"/>
        <end position="544"/>
    </location>
</feature>
<protein>
    <submittedName>
        <fullName evidence="12">Amino acid abc transporter permease protein 3-tm domain</fullName>
    </submittedName>
    <submittedName>
        <fullName evidence="13">Polar amino acid transport system substrate-binding protein</fullName>
    </submittedName>
</protein>
<feature type="chain" id="PRO_5039626848" evidence="10">
    <location>
        <begin position="26"/>
        <end position="717"/>
    </location>
</feature>
<dbReference type="FunFam" id="1.10.3720.10:FF:000033">
    <property type="entry name" value="Polar amino acid ABC transporter permease"/>
    <property type="match status" value="1"/>
</dbReference>
<dbReference type="InterPro" id="IPR010065">
    <property type="entry name" value="AA_ABC_transptr_permease_3TM"/>
</dbReference>
<keyword evidence="3" id="KW-1003">Cell membrane</keyword>
<evidence type="ECO:0000256" key="7">
    <source>
        <dbReference type="ARBA" id="ARBA00022989"/>
    </source>
</evidence>
<dbReference type="EMBL" id="FNYT01000002">
    <property type="protein sequence ID" value="SEI63384.1"/>
    <property type="molecule type" value="Genomic_DNA"/>
</dbReference>
<reference evidence="12 14" key="1">
    <citation type="submission" date="2016-02" db="EMBL/GenBank/DDBJ databases">
        <authorList>
            <person name="Wen L."/>
            <person name="He K."/>
            <person name="Yang H."/>
        </authorList>
    </citation>
    <scope>NUCLEOTIDE SEQUENCE [LARGE SCALE GENOMIC DNA]</scope>
    <source>
        <strain evidence="12">Trichococcus_R210</strain>
    </source>
</reference>
<evidence type="ECO:0000313" key="13">
    <source>
        <dbReference type="EMBL" id="SEI63384.1"/>
    </source>
</evidence>
<keyword evidence="8 9" id="KW-0472">Membrane</keyword>
<dbReference type="Pfam" id="PF00528">
    <property type="entry name" value="BPD_transp_1"/>
    <property type="match status" value="1"/>
</dbReference>
<feature type="transmembrane region" description="Helical" evidence="9">
    <location>
        <begin position="583"/>
        <end position="604"/>
    </location>
</feature>
<evidence type="ECO:0000259" key="11">
    <source>
        <dbReference type="PROSITE" id="PS50928"/>
    </source>
</evidence>
<evidence type="ECO:0000256" key="3">
    <source>
        <dbReference type="ARBA" id="ARBA00022475"/>
    </source>
</evidence>
<keyword evidence="15" id="KW-1185">Reference proteome</keyword>
<feature type="domain" description="ABC transmembrane type-1" evidence="11">
    <location>
        <begin position="518"/>
        <end position="707"/>
    </location>
</feature>
<feature type="transmembrane region" description="Helical" evidence="9">
    <location>
        <begin position="556"/>
        <end position="577"/>
    </location>
</feature>
<dbReference type="Proteomes" id="UP000199280">
    <property type="component" value="Unassembled WGS sequence"/>
</dbReference>
<dbReference type="CDD" id="cd06261">
    <property type="entry name" value="TM_PBP2"/>
    <property type="match status" value="1"/>
</dbReference>
<dbReference type="InterPro" id="IPR035906">
    <property type="entry name" value="MetI-like_sf"/>
</dbReference>
<dbReference type="PANTHER" id="PTHR35936:SF38">
    <property type="entry name" value="GLUTAMINE-BINDING PERIPLASMIC PROTEIN"/>
    <property type="match status" value="1"/>
</dbReference>
<feature type="transmembrane region" description="Helical" evidence="9">
    <location>
        <begin position="688"/>
        <end position="706"/>
    </location>
</feature>
<dbReference type="GO" id="GO:0043190">
    <property type="term" value="C:ATP-binding cassette (ABC) transporter complex"/>
    <property type="evidence" value="ECO:0007669"/>
    <property type="project" value="InterPro"/>
</dbReference>